<dbReference type="AlphaFoldDB" id="A0A517MMG8"/>
<evidence type="ECO:0000313" key="3">
    <source>
        <dbReference type="Proteomes" id="UP000320672"/>
    </source>
</evidence>
<organism evidence="2 3">
    <name type="scientific">Roseimaritima multifibrata</name>
    <dbReference type="NCBI Taxonomy" id="1930274"/>
    <lineage>
        <taxon>Bacteria</taxon>
        <taxon>Pseudomonadati</taxon>
        <taxon>Planctomycetota</taxon>
        <taxon>Planctomycetia</taxon>
        <taxon>Pirellulales</taxon>
        <taxon>Pirellulaceae</taxon>
        <taxon>Roseimaritima</taxon>
    </lineage>
</organism>
<dbReference type="PANTHER" id="PTHR36836">
    <property type="entry name" value="COLANIC ACID BIOSYNTHESIS PROTEIN WCAK"/>
    <property type="match status" value="1"/>
</dbReference>
<evidence type="ECO:0000259" key="1">
    <source>
        <dbReference type="Pfam" id="PF04230"/>
    </source>
</evidence>
<proteinExistence type="predicted"/>
<reference evidence="2 3" key="1">
    <citation type="submission" date="2019-02" db="EMBL/GenBank/DDBJ databases">
        <title>Deep-cultivation of Planctomycetes and their phenomic and genomic characterization uncovers novel biology.</title>
        <authorList>
            <person name="Wiegand S."/>
            <person name="Jogler M."/>
            <person name="Boedeker C."/>
            <person name="Pinto D."/>
            <person name="Vollmers J."/>
            <person name="Rivas-Marin E."/>
            <person name="Kohn T."/>
            <person name="Peeters S.H."/>
            <person name="Heuer A."/>
            <person name="Rast P."/>
            <person name="Oberbeckmann S."/>
            <person name="Bunk B."/>
            <person name="Jeske O."/>
            <person name="Meyerdierks A."/>
            <person name="Storesund J.E."/>
            <person name="Kallscheuer N."/>
            <person name="Luecker S."/>
            <person name="Lage O.M."/>
            <person name="Pohl T."/>
            <person name="Merkel B.J."/>
            <person name="Hornburger P."/>
            <person name="Mueller R.-W."/>
            <person name="Bruemmer F."/>
            <person name="Labrenz M."/>
            <person name="Spormann A.M."/>
            <person name="Op den Camp H."/>
            <person name="Overmann J."/>
            <person name="Amann R."/>
            <person name="Jetten M.S.M."/>
            <person name="Mascher T."/>
            <person name="Medema M.H."/>
            <person name="Devos D.P."/>
            <person name="Kaster A.-K."/>
            <person name="Ovreas L."/>
            <person name="Rohde M."/>
            <person name="Galperin M.Y."/>
            <person name="Jogler C."/>
        </authorList>
    </citation>
    <scope>NUCLEOTIDE SEQUENCE [LARGE SCALE GENOMIC DNA]</scope>
    <source>
        <strain evidence="2 3">FF011L</strain>
    </source>
</reference>
<feature type="domain" description="Polysaccharide pyruvyl transferase" evidence="1">
    <location>
        <begin position="79"/>
        <end position="371"/>
    </location>
</feature>
<dbReference type="EMBL" id="CP036262">
    <property type="protein sequence ID" value="QDS96076.1"/>
    <property type="molecule type" value="Genomic_DNA"/>
</dbReference>
<keyword evidence="3" id="KW-1185">Reference proteome</keyword>
<sequence length="444" mass="48771">MKSQIAANRKTIALLGGSQHTSNLGVSALGLAAIQGIEGAFPGCRILLHDWSMLHDQTPGDQENTSHVELLRLHSNGPVWDRRSILNYKWLSRASNKLPNPIGGQLTRLNRAICDLRESHAVIDISAGDSFSDIYGTRIFDTQMKLKELVLTLGIPLVLAPQTYGPFNDNDCIERAKNVLLGASLIVTREAEGQTELRRTFGDEVADKASIRPDMALLLRPRHVPPNREPAISTARKIVGINISGMLFFSTRNFGISLDYKKLMSDLIQWIIESFDHRVVLFPHVLSEEPDPGALQAAGTTGEVNDSVACATLMDTLGPKYGDRLTCIGHGYNAPETKFLIGHSDFFIGARMHACVAAISQRIPTVTLAYSKKAKGLLSLIGISDTVVDLREAEQQAVFLKIQHLFHSQASIKETFNSAIPDATARANHFFTQDLHALLHDQSN</sequence>
<dbReference type="RefSeq" id="WP_145354273.1">
    <property type="nucleotide sequence ID" value="NZ_CP036262.1"/>
</dbReference>
<dbReference type="OrthoDB" id="1814359at2"/>
<dbReference type="Pfam" id="PF04230">
    <property type="entry name" value="PS_pyruv_trans"/>
    <property type="match status" value="1"/>
</dbReference>
<dbReference type="InterPro" id="IPR007345">
    <property type="entry name" value="Polysacch_pyruvyl_Trfase"/>
</dbReference>
<dbReference type="KEGG" id="rml:FF011L_48800"/>
<accession>A0A517MMG8</accession>
<name>A0A517MMG8_9BACT</name>
<dbReference type="Proteomes" id="UP000320672">
    <property type="component" value="Chromosome"/>
</dbReference>
<gene>
    <name evidence="2" type="ORF">FF011L_48800</name>
</gene>
<protein>
    <submittedName>
        <fullName evidence="2">Colanic acid biosynthesis protein</fullName>
    </submittedName>
</protein>
<dbReference type="PANTHER" id="PTHR36836:SF1">
    <property type="entry name" value="COLANIC ACID BIOSYNTHESIS PROTEIN WCAK"/>
    <property type="match status" value="1"/>
</dbReference>
<evidence type="ECO:0000313" key="2">
    <source>
        <dbReference type="EMBL" id="QDS96076.1"/>
    </source>
</evidence>